<evidence type="ECO:0000256" key="2">
    <source>
        <dbReference type="ARBA" id="ARBA00012944"/>
    </source>
</evidence>
<dbReference type="Pfam" id="PF00361">
    <property type="entry name" value="Proton_antipo_M"/>
    <property type="match status" value="1"/>
</dbReference>
<keyword evidence="6 16" id="KW-0812">Transmembrane</keyword>
<dbReference type="InterPro" id="IPR001516">
    <property type="entry name" value="Proton_antipo_N"/>
</dbReference>
<feature type="transmembrane region" description="Helical" evidence="16">
    <location>
        <begin position="40"/>
        <end position="60"/>
    </location>
</feature>
<dbReference type="PANTHER" id="PTHR42829">
    <property type="entry name" value="NADH-UBIQUINONE OXIDOREDUCTASE CHAIN 5"/>
    <property type="match status" value="1"/>
</dbReference>
<keyword evidence="10 16" id="KW-1133">Transmembrane helix</keyword>
<keyword evidence="13 16" id="KW-0496">Mitochondrion</keyword>
<evidence type="ECO:0000256" key="9">
    <source>
        <dbReference type="ARBA" id="ARBA00022982"/>
    </source>
</evidence>
<evidence type="ECO:0000313" key="20">
    <source>
        <dbReference type="EMBL" id="WMW23657.1"/>
    </source>
</evidence>
<evidence type="ECO:0000256" key="14">
    <source>
        <dbReference type="ARBA" id="ARBA00023136"/>
    </source>
</evidence>
<evidence type="ECO:0000256" key="16">
    <source>
        <dbReference type="RuleBase" id="RU003404"/>
    </source>
</evidence>
<gene>
    <name evidence="20" type="primary">nad5</name>
</gene>
<keyword evidence="11 16" id="KW-0520">NAD</keyword>
<feature type="transmembrane region" description="Helical" evidence="16">
    <location>
        <begin position="396"/>
        <end position="418"/>
    </location>
</feature>
<comment type="catalytic activity">
    <reaction evidence="15 16">
        <text>a ubiquinone + NADH + 5 H(+)(in) = a ubiquinol + NAD(+) + 4 H(+)(out)</text>
        <dbReference type="Rhea" id="RHEA:29091"/>
        <dbReference type="Rhea" id="RHEA-COMP:9565"/>
        <dbReference type="Rhea" id="RHEA-COMP:9566"/>
        <dbReference type="ChEBI" id="CHEBI:15378"/>
        <dbReference type="ChEBI" id="CHEBI:16389"/>
        <dbReference type="ChEBI" id="CHEBI:17976"/>
        <dbReference type="ChEBI" id="CHEBI:57540"/>
        <dbReference type="ChEBI" id="CHEBI:57945"/>
        <dbReference type="EC" id="7.1.1.2"/>
    </reaction>
</comment>
<keyword evidence="5" id="KW-0679">Respiratory chain</keyword>
<keyword evidence="4 16" id="KW-0813">Transport</keyword>
<feature type="transmembrane region" description="Helical" evidence="16">
    <location>
        <begin position="430"/>
        <end position="455"/>
    </location>
</feature>
<dbReference type="InterPro" id="IPR003945">
    <property type="entry name" value="NU5C-like"/>
</dbReference>
<evidence type="ECO:0000256" key="3">
    <source>
        <dbReference type="ARBA" id="ARBA00021096"/>
    </source>
</evidence>
<dbReference type="GO" id="GO:0003954">
    <property type="term" value="F:NADH dehydrogenase activity"/>
    <property type="evidence" value="ECO:0007669"/>
    <property type="project" value="TreeGrafter"/>
</dbReference>
<feature type="transmembrane region" description="Helical" evidence="16">
    <location>
        <begin position="351"/>
        <end position="375"/>
    </location>
</feature>
<feature type="transmembrane region" description="Helical" evidence="16">
    <location>
        <begin position="274"/>
        <end position="296"/>
    </location>
</feature>
<geneLocation type="mitochondrion" evidence="20"/>
<evidence type="ECO:0000256" key="5">
    <source>
        <dbReference type="ARBA" id="ARBA00022660"/>
    </source>
</evidence>
<keyword evidence="7" id="KW-0999">Mitochondrion inner membrane</keyword>
<feature type="domain" description="NADH:quinone oxidoreductase/Mrp antiporter transmembrane" evidence="17">
    <location>
        <begin position="89"/>
        <end position="359"/>
    </location>
</feature>
<feature type="transmembrane region" description="Helical" evidence="16">
    <location>
        <begin position="550"/>
        <end position="569"/>
    </location>
</feature>
<dbReference type="EMBL" id="OR420023">
    <property type="protein sequence ID" value="WMW23657.1"/>
    <property type="molecule type" value="Genomic_DNA"/>
</dbReference>
<evidence type="ECO:0000256" key="15">
    <source>
        <dbReference type="ARBA" id="ARBA00049551"/>
    </source>
</evidence>
<dbReference type="InterPro" id="IPR001750">
    <property type="entry name" value="ND/Mrp_TM"/>
</dbReference>
<organism evidence="20">
    <name type="scientific">Hiatella sp. J YW-2023</name>
    <dbReference type="NCBI Taxonomy" id="3074278"/>
    <lineage>
        <taxon>Eukaryota</taxon>
        <taxon>Metazoa</taxon>
        <taxon>Spiralia</taxon>
        <taxon>Lophotrochozoa</taxon>
        <taxon>Mollusca</taxon>
        <taxon>Bivalvia</taxon>
        <taxon>Autobranchia</taxon>
        <taxon>Heteroconchia</taxon>
        <taxon>Euheterodonta</taxon>
        <taxon>Imparidentia</taxon>
        <taxon>Adapedonta</taxon>
        <taxon>Hiatelloidea</taxon>
        <taxon>Hiatellidae</taxon>
        <taxon>Hiatella</taxon>
    </lineage>
</organism>
<feature type="domain" description="NADH dehydrogenase subunit 5 C-terminal" evidence="19">
    <location>
        <begin position="389"/>
        <end position="565"/>
    </location>
</feature>
<dbReference type="GO" id="GO:0042773">
    <property type="term" value="P:ATP synthesis coupled electron transport"/>
    <property type="evidence" value="ECO:0007669"/>
    <property type="project" value="InterPro"/>
</dbReference>
<dbReference type="GO" id="GO:0015990">
    <property type="term" value="P:electron transport coupled proton transport"/>
    <property type="evidence" value="ECO:0007669"/>
    <property type="project" value="TreeGrafter"/>
</dbReference>
<evidence type="ECO:0000256" key="12">
    <source>
        <dbReference type="ARBA" id="ARBA00023075"/>
    </source>
</evidence>
<sequence>MGSLLWSISSYSYCLFGEVSVTFSSCVDLSFPFILDWASVGFLIVVIFISCNVMSFSSFYMKGDVNKSRFSWLVMMFVGSMVLLISIPNFLILMLGWDGLGLISFLLVITYPTKEALGSGMITFITNRIGDALFIMSIGLLGWLMSWNYFDVEESFGVVKALGCLLVIGSITKSAQTPFSAWLPAAMAAPTPVSALVHSSTLVTAGIYVLIRFTGSISLEWSFMLFLLGTLTSLKGGLSAMFEMDLKKIIAMSTLSQLGLLIQCLGLGSVSVCLFHLMTHALFKSLLFICGGVLIYCNKGVQDLRFISSSYSEFPLISCWMMVSCFSMMGLPFMSGFFSKDLILELMLTSGFSFLIVMMLWVPVILTSVYSLVLLGSSLFKGNMGVCSSKSMEEGLSWLINIPISLLGLSSVFSGVLIMNLFSGVNLSNFFFLSGLLKLMLSWSPMVAVIIFLMYKLSLSDMYYLINGKDFSIFNKTGLKNLEEFVGKMWFIPVLSGSSSSKFLGKNINLGVKQVEGGWAENSMGPKGVESIMKLYLGLFESQSVFIGKYLSFSFCFVVMYLVLMGVMFI</sequence>
<protein>
    <recommendedName>
        <fullName evidence="3 16">NADH-ubiquinone oxidoreductase chain 5</fullName>
        <ecNumber evidence="2 16">7.1.1.2</ecNumber>
    </recommendedName>
</protein>
<comment type="similarity">
    <text evidence="16">Belongs to the complex I subunit 5 family.</text>
</comment>
<dbReference type="GO" id="GO:0005743">
    <property type="term" value="C:mitochondrial inner membrane"/>
    <property type="evidence" value="ECO:0007669"/>
    <property type="project" value="UniProtKB-SubCell"/>
</dbReference>
<feature type="transmembrane region" description="Helical" evidence="16">
    <location>
        <begin position="72"/>
        <end position="97"/>
    </location>
</feature>
<keyword evidence="8" id="KW-1278">Translocase</keyword>
<evidence type="ECO:0000256" key="10">
    <source>
        <dbReference type="ARBA" id="ARBA00022989"/>
    </source>
</evidence>
<feature type="transmembrane region" description="Helical" evidence="16">
    <location>
        <begin position="317"/>
        <end position="339"/>
    </location>
</feature>
<name>A0AA51UHS7_9BIVA</name>
<comment type="subcellular location">
    <subcellularLocation>
        <location evidence="1">Mitochondrion inner membrane</location>
        <topology evidence="1">Multi-pass membrane protein</topology>
    </subcellularLocation>
</comment>
<keyword evidence="14 16" id="KW-0472">Membrane</keyword>
<dbReference type="GO" id="GO:0008137">
    <property type="term" value="F:NADH dehydrogenase (ubiquinone) activity"/>
    <property type="evidence" value="ECO:0007669"/>
    <property type="project" value="UniProtKB-EC"/>
</dbReference>
<feature type="transmembrane region" description="Helical" evidence="16">
    <location>
        <begin position="132"/>
        <end position="150"/>
    </location>
</feature>
<evidence type="ECO:0000259" key="17">
    <source>
        <dbReference type="Pfam" id="PF00361"/>
    </source>
</evidence>
<accession>A0AA51UHS7</accession>
<evidence type="ECO:0000259" key="18">
    <source>
        <dbReference type="Pfam" id="PF00662"/>
    </source>
</evidence>
<dbReference type="Pfam" id="PF00662">
    <property type="entry name" value="Proton_antipo_N"/>
    <property type="match status" value="1"/>
</dbReference>
<dbReference type="PRINTS" id="PR01434">
    <property type="entry name" value="NADHDHGNASE5"/>
</dbReference>
<evidence type="ECO:0000256" key="1">
    <source>
        <dbReference type="ARBA" id="ARBA00004448"/>
    </source>
</evidence>
<feature type="transmembrane region" description="Helical" evidence="16">
    <location>
        <begin position="193"/>
        <end position="211"/>
    </location>
</feature>
<evidence type="ECO:0000256" key="13">
    <source>
        <dbReference type="ARBA" id="ARBA00023128"/>
    </source>
</evidence>
<evidence type="ECO:0000256" key="11">
    <source>
        <dbReference type="ARBA" id="ARBA00023027"/>
    </source>
</evidence>
<evidence type="ECO:0000259" key="19">
    <source>
        <dbReference type="Pfam" id="PF06455"/>
    </source>
</evidence>
<dbReference type="InterPro" id="IPR010934">
    <property type="entry name" value="NADH_DH_su5_C"/>
</dbReference>
<proteinExistence type="inferred from homology"/>
<evidence type="ECO:0000256" key="8">
    <source>
        <dbReference type="ARBA" id="ARBA00022967"/>
    </source>
</evidence>
<feature type="transmembrane region" description="Helical" evidence="16">
    <location>
        <begin position="103"/>
        <end position="125"/>
    </location>
</feature>
<feature type="domain" description="NADH-Ubiquinone oxidoreductase (complex I) chain 5 N-terminal" evidence="18">
    <location>
        <begin position="27"/>
        <end position="70"/>
    </location>
</feature>
<dbReference type="Pfam" id="PF06455">
    <property type="entry name" value="NADH5_C"/>
    <property type="match status" value="1"/>
</dbReference>
<reference evidence="20" key="1">
    <citation type="submission" date="2023-08" db="EMBL/GenBank/DDBJ databases">
        <authorList>
            <person name="Wang Y."/>
            <person name="Song H."/>
            <person name="Wang H."/>
        </authorList>
    </citation>
    <scope>NUCLEOTIDE SEQUENCE</scope>
    <source>
        <tissue evidence="20">Muscle</tissue>
    </source>
</reference>
<keyword evidence="9" id="KW-0249">Electron transport</keyword>
<evidence type="ECO:0000256" key="6">
    <source>
        <dbReference type="ARBA" id="ARBA00022692"/>
    </source>
</evidence>
<dbReference type="PANTHER" id="PTHR42829:SF2">
    <property type="entry name" value="NADH-UBIQUINONE OXIDOREDUCTASE CHAIN 5"/>
    <property type="match status" value="1"/>
</dbReference>
<dbReference type="EC" id="7.1.1.2" evidence="2 16"/>
<comment type="function">
    <text evidence="16">Core subunit of the mitochondrial membrane respiratory chain NADH dehydrogenase (Complex I) which catalyzes electron transfer from NADH through the respiratory chain, using ubiquinone as an electron acceptor. Essential for the catalytic activity and assembly of complex I.</text>
</comment>
<dbReference type="AlphaFoldDB" id="A0AA51UHS7"/>
<keyword evidence="12 16" id="KW-0830">Ubiquinone</keyword>
<feature type="transmembrane region" description="Helical" evidence="16">
    <location>
        <begin position="223"/>
        <end position="242"/>
    </location>
</feature>
<evidence type="ECO:0000256" key="7">
    <source>
        <dbReference type="ARBA" id="ARBA00022792"/>
    </source>
</evidence>
<evidence type="ECO:0000256" key="4">
    <source>
        <dbReference type="ARBA" id="ARBA00022448"/>
    </source>
</evidence>